<dbReference type="RefSeq" id="WP_225903757.1">
    <property type="nucleotide sequence ID" value="NZ_AP023368.1"/>
</dbReference>
<reference evidence="1 2" key="1">
    <citation type="submission" date="2020-08" db="EMBL/GenBank/DDBJ databases">
        <title>Draft genome sequencing of an Anaerocolumna strain isolated from anoxic soil subjected to BSD treatment.</title>
        <authorList>
            <person name="Uek A."/>
            <person name="Tonouchi A."/>
        </authorList>
    </citation>
    <scope>NUCLEOTIDE SEQUENCE [LARGE SCALE GENOMIC DNA]</scope>
    <source>
        <strain evidence="1 2">CTTW</strain>
    </source>
</reference>
<name>A0A7I8DF95_9FIRM</name>
<dbReference type="InterPro" id="IPR028994">
    <property type="entry name" value="Integrin_alpha_N"/>
</dbReference>
<evidence type="ECO:0008006" key="3">
    <source>
        <dbReference type="Google" id="ProtNLM"/>
    </source>
</evidence>
<protein>
    <recommendedName>
        <fullName evidence="3">VCBS repeat-containing protein</fullName>
    </recommendedName>
</protein>
<dbReference type="SUPFAM" id="SSF69318">
    <property type="entry name" value="Integrin alpha N-terminal domain"/>
    <property type="match status" value="1"/>
</dbReference>
<gene>
    <name evidence="1" type="ORF">bsdcttw_01990</name>
</gene>
<proteinExistence type="predicted"/>
<dbReference type="EMBL" id="AP023368">
    <property type="protein sequence ID" value="BCJ97158.1"/>
    <property type="molecule type" value="Genomic_DNA"/>
</dbReference>
<evidence type="ECO:0000313" key="1">
    <source>
        <dbReference type="EMBL" id="BCJ97158.1"/>
    </source>
</evidence>
<keyword evidence="2" id="KW-1185">Reference proteome</keyword>
<sequence length="257" mass="29094">MSQQIRKNDMLPYEEDLMKNRYLLTMQEGDVTGDGIPDKVYLYGSKTADTKSSFVDNISIVIEDGYSGKNSTITPDFNAGYNPRLFLGDFTADGVDDIKLSINSGGSGGYGYFYIYAYINNIPTEIFNFNQYNALFQYKVDYIDLYRVVVYNVNHDKLFVLDVSYKGDEYVSQYYDESGMLKMPIQGDVLGVNAIMPFIQNEEVNAYELLVYQRIIGPINSDTLGYIENVLSWDGKEFYSTRMSAVIPGLLLNPPVG</sequence>
<dbReference type="KEGG" id="acht:bsdcttw_01990"/>
<reference evidence="1 2" key="2">
    <citation type="submission" date="2020-08" db="EMBL/GenBank/DDBJ databases">
        <authorList>
            <person name="Ueki A."/>
            <person name="Tonouchi A."/>
        </authorList>
    </citation>
    <scope>NUCLEOTIDE SEQUENCE [LARGE SCALE GENOMIC DNA]</scope>
    <source>
        <strain evidence="1 2">CTTW</strain>
    </source>
</reference>
<accession>A0A7I8DF95</accession>
<organism evidence="1 2">
    <name type="scientific">Anaerocolumna chitinilytica</name>
    <dbReference type="NCBI Taxonomy" id="1727145"/>
    <lineage>
        <taxon>Bacteria</taxon>
        <taxon>Bacillati</taxon>
        <taxon>Bacillota</taxon>
        <taxon>Clostridia</taxon>
        <taxon>Lachnospirales</taxon>
        <taxon>Lachnospiraceae</taxon>
        <taxon>Anaerocolumna</taxon>
    </lineage>
</organism>
<evidence type="ECO:0000313" key="2">
    <source>
        <dbReference type="Proteomes" id="UP000515703"/>
    </source>
</evidence>
<dbReference type="AlphaFoldDB" id="A0A7I8DF95"/>
<dbReference type="Proteomes" id="UP000515703">
    <property type="component" value="Chromosome"/>
</dbReference>